<dbReference type="GeneID" id="27695803"/>
<reference evidence="1" key="1">
    <citation type="submission" date="2015-01" db="EMBL/GenBank/DDBJ databases">
        <title>The Genome Sequence of Cladophialophora bantiana CBS 173.52.</title>
        <authorList>
            <consortium name="The Broad Institute Genomics Platform"/>
            <person name="Cuomo C."/>
            <person name="de Hoog S."/>
            <person name="Gorbushina A."/>
            <person name="Stielow B."/>
            <person name="Teixiera M."/>
            <person name="Abouelleil A."/>
            <person name="Chapman S.B."/>
            <person name="Priest M."/>
            <person name="Young S.K."/>
            <person name="Wortman J."/>
            <person name="Nusbaum C."/>
            <person name="Birren B."/>
        </authorList>
    </citation>
    <scope>NUCLEOTIDE SEQUENCE [LARGE SCALE GENOMIC DNA]</scope>
    <source>
        <strain evidence="1">CBS 173.52</strain>
    </source>
</reference>
<evidence type="ECO:0000313" key="2">
    <source>
        <dbReference type="Proteomes" id="UP000053789"/>
    </source>
</evidence>
<protein>
    <submittedName>
        <fullName evidence="1">Uncharacterized protein</fullName>
    </submittedName>
</protein>
<dbReference type="HOGENOM" id="CLU_2830998_0_0_1"/>
<dbReference type="Proteomes" id="UP000053789">
    <property type="component" value="Unassembled WGS sequence"/>
</dbReference>
<organism evidence="1 2">
    <name type="scientific">Cladophialophora bantiana (strain ATCC 10958 / CBS 173.52 / CDC B-1940 / NIH 8579)</name>
    <name type="common">Xylohypha bantiana</name>
    <dbReference type="NCBI Taxonomy" id="1442370"/>
    <lineage>
        <taxon>Eukaryota</taxon>
        <taxon>Fungi</taxon>
        <taxon>Dikarya</taxon>
        <taxon>Ascomycota</taxon>
        <taxon>Pezizomycotina</taxon>
        <taxon>Eurotiomycetes</taxon>
        <taxon>Chaetothyriomycetidae</taxon>
        <taxon>Chaetothyriales</taxon>
        <taxon>Herpotrichiellaceae</taxon>
        <taxon>Cladophialophora</taxon>
    </lineage>
</organism>
<gene>
    <name evidence="1" type="ORF">Z519_02875</name>
</gene>
<sequence>MDIDVNLAFRNPYATTQGQIVSTYGIGCIISIYFGNKLGRVVAGLRIGQSTAVVPMWQAETSKHED</sequence>
<dbReference type="VEuPathDB" id="FungiDB:Z519_02875"/>
<keyword evidence="2" id="KW-1185">Reference proteome</keyword>
<accession>A0A0D2F0Q0</accession>
<name>A0A0D2F0Q0_CLAB1</name>
<dbReference type="RefSeq" id="XP_016622480.1">
    <property type="nucleotide sequence ID" value="XM_016760630.1"/>
</dbReference>
<dbReference type="AlphaFoldDB" id="A0A0D2F0Q0"/>
<dbReference type="OrthoDB" id="6133115at2759"/>
<dbReference type="EMBL" id="KN846983">
    <property type="protein sequence ID" value="KIW95811.1"/>
    <property type="molecule type" value="Genomic_DNA"/>
</dbReference>
<evidence type="ECO:0000313" key="1">
    <source>
        <dbReference type="EMBL" id="KIW95811.1"/>
    </source>
</evidence>
<proteinExistence type="predicted"/>